<organism evidence="2 3">
    <name type="scientific">Azorhizobium oxalatiphilum</name>
    <dbReference type="NCBI Taxonomy" id="980631"/>
    <lineage>
        <taxon>Bacteria</taxon>
        <taxon>Pseudomonadati</taxon>
        <taxon>Pseudomonadota</taxon>
        <taxon>Alphaproteobacteria</taxon>
        <taxon>Hyphomicrobiales</taxon>
        <taxon>Xanthobacteraceae</taxon>
        <taxon>Azorhizobium</taxon>
    </lineage>
</organism>
<sequence>MSIIPRRRLPACVLVLSGALSSVLPVAAAPSTAQGRLSVAQVQQMLDGAPVDRVAQQVLVAYLAGVGETAGVVVDMSRAVCRQPLSLSSSDVREAIDTAARRDDRAEVPATPLIVRDMLRRAGCQKA</sequence>
<gene>
    <name evidence="2" type="ORF">GCM10007301_00960</name>
</gene>
<proteinExistence type="predicted"/>
<evidence type="ECO:0000313" key="2">
    <source>
        <dbReference type="EMBL" id="GGF45241.1"/>
    </source>
</evidence>
<feature type="signal peptide" evidence="1">
    <location>
        <begin position="1"/>
        <end position="28"/>
    </location>
</feature>
<dbReference type="AlphaFoldDB" id="A0A917BKB8"/>
<accession>A0A917BKB8</accession>
<protein>
    <submittedName>
        <fullName evidence="2">Chlorophyllide reductase subunit BchY</fullName>
    </submittedName>
</protein>
<dbReference type="Proteomes" id="UP000606044">
    <property type="component" value="Unassembled WGS sequence"/>
</dbReference>
<reference evidence="2" key="2">
    <citation type="submission" date="2020-09" db="EMBL/GenBank/DDBJ databases">
        <authorList>
            <person name="Sun Q."/>
            <person name="Sedlacek I."/>
        </authorList>
    </citation>
    <scope>NUCLEOTIDE SEQUENCE</scope>
    <source>
        <strain evidence="2">CCM 7897</strain>
    </source>
</reference>
<keyword evidence="3" id="KW-1185">Reference proteome</keyword>
<reference evidence="2" key="1">
    <citation type="journal article" date="2014" name="Int. J. Syst. Evol. Microbiol.">
        <title>Complete genome sequence of Corynebacterium casei LMG S-19264T (=DSM 44701T), isolated from a smear-ripened cheese.</title>
        <authorList>
            <consortium name="US DOE Joint Genome Institute (JGI-PGF)"/>
            <person name="Walter F."/>
            <person name="Albersmeier A."/>
            <person name="Kalinowski J."/>
            <person name="Ruckert C."/>
        </authorList>
    </citation>
    <scope>NUCLEOTIDE SEQUENCE</scope>
    <source>
        <strain evidence="2">CCM 7897</strain>
    </source>
</reference>
<dbReference type="EMBL" id="BMCT01000001">
    <property type="protein sequence ID" value="GGF45241.1"/>
    <property type="molecule type" value="Genomic_DNA"/>
</dbReference>
<comment type="caution">
    <text evidence="2">The sequence shown here is derived from an EMBL/GenBank/DDBJ whole genome shotgun (WGS) entry which is preliminary data.</text>
</comment>
<name>A0A917BKB8_9HYPH</name>
<keyword evidence="1" id="KW-0732">Signal</keyword>
<evidence type="ECO:0000256" key="1">
    <source>
        <dbReference type="SAM" id="SignalP"/>
    </source>
</evidence>
<feature type="chain" id="PRO_5038046808" evidence="1">
    <location>
        <begin position="29"/>
        <end position="127"/>
    </location>
</feature>
<dbReference type="RefSeq" id="WP_188574383.1">
    <property type="nucleotide sequence ID" value="NZ_BMCT01000001.1"/>
</dbReference>
<evidence type="ECO:0000313" key="3">
    <source>
        <dbReference type="Proteomes" id="UP000606044"/>
    </source>
</evidence>